<protein>
    <submittedName>
        <fullName evidence="2">IS21 family transposase</fullName>
    </submittedName>
</protein>
<sequence>VSLDAYISVRGVRYSVPGHLAQQRVSVRQTLDGEIEIRDLAGHPVAHHRLATDGERFVTVAEHHACLWDQVRVQTRDLGYYTEVL</sequence>
<comment type="caution">
    <text evidence="2">The sequence shown here is derived from an EMBL/GenBank/DDBJ whole genome shotgun (WGS) entry which is preliminary data.</text>
</comment>
<dbReference type="InterPro" id="IPR054353">
    <property type="entry name" value="IstA-like_C"/>
</dbReference>
<name>A0ABV3TFB1_9GAMM</name>
<gene>
    <name evidence="2" type="ORF">V6X73_09485</name>
</gene>
<proteinExistence type="predicted"/>
<dbReference type="RefSeq" id="WP_407810760.1">
    <property type="nucleotide sequence ID" value="NZ_JBAKFK010000008.1"/>
</dbReference>
<reference evidence="2 3" key="1">
    <citation type="submission" date="2024-02" db="EMBL/GenBank/DDBJ databases">
        <title>New especies of Spiribacter isolated from saline water.</title>
        <authorList>
            <person name="Leon M.J."/>
            <person name="De La Haba R."/>
            <person name="Sanchez-Porro C."/>
            <person name="Ventosa A."/>
        </authorList>
    </citation>
    <scope>NUCLEOTIDE SEQUENCE [LARGE SCALE GENOMIC DNA]</scope>
    <source>
        <strain evidence="3">ag22IC6-390</strain>
    </source>
</reference>
<dbReference type="Pfam" id="PF22483">
    <property type="entry name" value="Mu-transpos_C_2"/>
    <property type="match status" value="1"/>
</dbReference>
<accession>A0ABV3TFB1</accession>
<feature type="non-terminal residue" evidence="2">
    <location>
        <position position="1"/>
    </location>
</feature>
<evidence type="ECO:0000313" key="2">
    <source>
        <dbReference type="EMBL" id="MEX0469958.1"/>
    </source>
</evidence>
<dbReference type="EMBL" id="JBAKFM010000008">
    <property type="protein sequence ID" value="MEX0469958.1"/>
    <property type="molecule type" value="Genomic_DNA"/>
</dbReference>
<keyword evidence="3" id="KW-1185">Reference proteome</keyword>
<feature type="domain" description="Transposase for insertion sequence element IS21-like C-terminal" evidence="1">
    <location>
        <begin position="1"/>
        <end position="59"/>
    </location>
</feature>
<organism evidence="2 3">
    <name type="scientific">Spiribacter pallidus</name>
    <dbReference type="NCBI Taxonomy" id="1987936"/>
    <lineage>
        <taxon>Bacteria</taxon>
        <taxon>Pseudomonadati</taxon>
        <taxon>Pseudomonadota</taxon>
        <taxon>Gammaproteobacteria</taxon>
        <taxon>Chromatiales</taxon>
        <taxon>Ectothiorhodospiraceae</taxon>
        <taxon>Spiribacter</taxon>
    </lineage>
</organism>
<dbReference type="Proteomes" id="UP001556709">
    <property type="component" value="Unassembled WGS sequence"/>
</dbReference>
<evidence type="ECO:0000259" key="1">
    <source>
        <dbReference type="Pfam" id="PF22483"/>
    </source>
</evidence>
<evidence type="ECO:0000313" key="3">
    <source>
        <dbReference type="Proteomes" id="UP001556709"/>
    </source>
</evidence>